<dbReference type="CDD" id="cd00082">
    <property type="entry name" value="HisKA"/>
    <property type="match status" value="1"/>
</dbReference>
<dbReference type="InterPro" id="IPR003661">
    <property type="entry name" value="HisK_dim/P_dom"/>
</dbReference>
<dbReference type="SUPFAM" id="SSF55874">
    <property type="entry name" value="ATPase domain of HSP90 chaperone/DNA topoisomerase II/histidine kinase"/>
    <property type="match status" value="1"/>
</dbReference>
<feature type="domain" description="PAS" evidence="13">
    <location>
        <begin position="353"/>
        <end position="423"/>
    </location>
</feature>
<dbReference type="InterPro" id="IPR013767">
    <property type="entry name" value="PAS_fold"/>
</dbReference>
<feature type="domain" description="Response regulatory" evidence="12">
    <location>
        <begin position="734"/>
        <end position="848"/>
    </location>
</feature>
<comment type="caution">
    <text evidence="15">The sequence shown here is derived from an EMBL/GenBank/DDBJ whole genome shotgun (WGS) entry which is preliminary data.</text>
</comment>
<dbReference type="Pfam" id="PF00989">
    <property type="entry name" value="PAS"/>
    <property type="match status" value="2"/>
</dbReference>
<proteinExistence type="predicted"/>
<dbReference type="PRINTS" id="PR00344">
    <property type="entry name" value="BCTRLSENSOR"/>
</dbReference>
<evidence type="ECO:0000313" key="16">
    <source>
        <dbReference type="Proteomes" id="UP000661112"/>
    </source>
</evidence>
<dbReference type="CDD" id="cd17546">
    <property type="entry name" value="REC_hyHK_CKI1_RcsC-like"/>
    <property type="match status" value="1"/>
</dbReference>
<evidence type="ECO:0000259" key="12">
    <source>
        <dbReference type="PROSITE" id="PS50110"/>
    </source>
</evidence>
<dbReference type="SMART" id="SM00448">
    <property type="entry name" value="REC"/>
    <property type="match status" value="1"/>
</dbReference>
<dbReference type="InterPro" id="IPR004358">
    <property type="entry name" value="Sig_transdc_His_kin-like_C"/>
</dbReference>
<dbReference type="Gene3D" id="3.40.50.2300">
    <property type="match status" value="1"/>
</dbReference>
<evidence type="ECO:0000256" key="9">
    <source>
        <dbReference type="PROSITE-ProRule" id="PRU00169"/>
    </source>
</evidence>
<dbReference type="InterPro" id="IPR035965">
    <property type="entry name" value="PAS-like_dom_sf"/>
</dbReference>
<keyword evidence="5" id="KW-0547">Nucleotide-binding</keyword>
<dbReference type="InterPro" id="IPR001610">
    <property type="entry name" value="PAC"/>
</dbReference>
<dbReference type="RefSeq" id="WP_190471257.1">
    <property type="nucleotide sequence ID" value="NZ_JACJSG010000012.1"/>
</dbReference>
<dbReference type="EC" id="2.7.13.3" evidence="2"/>
<dbReference type="PROSITE" id="PS50109">
    <property type="entry name" value="HIS_KIN"/>
    <property type="match status" value="1"/>
</dbReference>
<accession>A0ABR8D1S2</accession>
<reference evidence="15 16" key="1">
    <citation type="journal article" date="2020" name="ISME J.">
        <title>Comparative genomics reveals insights into cyanobacterial evolution and habitat adaptation.</title>
        <authorList>
            <person name="Chen M.Y."/>
            <person name="Teng W.K."/>
            <person name="Zhao L."/>
            <person name="Hu C.X."/>
            <person name="Zhou Y.K."/>
            <person name="Han B.P."/>
            <person name="Song L.R."/>
            <person name="Shu W.S."/>
        </authorList>
    </citation>
    <scope>NUCLEOTIDE SEQUENCE [LARGE SCALE GENOMIC DNA]</scope>
    <source>
        <strain evidence="15 16">FACHB-119</strain>
    </source>
</reference>
<feature type="domain" description="PAS" evidence="13">
    <location>
        <begin position="230"/>
        <end position="301"/>
    </location>
</feature>
<sequence>MTPKDLHLDQQIISAQERLAQIQQQANAPSSINKDLLSLAIAELSTALEELSVMAEELHQQNEELLGTHQMLELERQRYQDLFNFAPDAYMVTDDQGVILEANHAAQNLLNIRHDYMVGKPLILFVDSGDHGIIYEQLEKLQKLLIEGGKNFPPSTSQQKKTYRTVRLLFQEIEVFLKPRQKQLLPTAISLAAECDHQGLIRLYWLFRDLSDVFDELRLRKQAEEQLKASEAQYRLLFENHPQPMWIFDPQTLAFVAVNQAAIAHYGYSQSEFLAMTLVDILAPEEIPVFEEKIEQYRSQELPLNYYGECQHRRRDGSIIDVEITSTRITWAGKIAYFVTIKDVSALKQTQQKIREQAALIDVATDAIFVRDLQNHIIFWSRGAESLYGWTAEETLGTIAHEIFQRELLSQLEIGLQATLEDGSWQGELEQITKTGREITVASRWTLVQNLFGHPQSILVVNTDITEKKQLEQQFYRAQRLESVGTLASGIAHDLNNVFAPILMIAQLLPLKCKNVDARTQALFQTLETSSQRGANLIKQILTFTRGTEGQHILLQPEHLLKELVTVIKQTFPKSIEIISNIPKGKLWTVQADPTQLEQVFMNLAVNARDAMPNGGKLTITAENRMIDTTYSRKHIEAHAGGYVVVTVSDTGMGIAPEFLERIFDPFFTTKEIGKGTGLGLSTVLGIVKNHCGFVEVSTQLGKGTQFQVFLPRGEGAATQTITKAELLRGNGESILVVDDEVSVQQTIQTTLENYNYKILVANDGIEALTLYIQYEQEINAVLLDMFMPNMDGLITIRTLHSLNPNVKIIATSGLPANEQDAIVAGAETFLSKPYTAKDLLEILAQVLATSK</sequence>
<evidence type="ECO:0000256" key="6">
    <source>
        <dbReference type="ARBA" id="ARBA00022777"/>
    </source>
</evidence>
<organism evidence="15 16">
    <name type="scientific">Anabaena azotica FACHB-119</name>
    <dbReference type="NCBI Taxonomy" id="947527"/>
    <lineage>
        <taxon>Bacteria</taxon>
        <taxon>Bacillati</taxon>
        <taxon>Cyanobacteriota</taxon>
        <taxon>Cyanophyceae</taxon>
        <taxon>Nostocales</taxon>
        <taxon>Nostocaceae</taxon>
        <taxon>Anabaena</taxon>
        <taxon>Anabaena azotica</taxon>
    </lineage>
</organism>
<dbReference type="SUPFAM" id="SSF55785">
    <property type="entry name" value="PYP-like sensor domain (PAS domain)"/>
    <property type="match status" value="3"/>
</dbReference>
<evidence type="ECO:0000256" key="1">
    <source>
        <dbReference type="ARBA" id="ARBA00000085"/>
    </source>
</evidence>
<dbReference type="InterPro" id="IPR003594">
    <property type="entry name" value="HATPase_dom"/>
</dbReference>
<evidence type="ECO:0000259" key="13">
    <source>
        <dbReference type="PROSITE" id="PS50112"/>
    </source>
</evidence>
<evidence type="ECO:0000256" key="2">
    <source>
        <dbReference type="ARBA" id="ARBA00012438"/>
    </source>
</evidence>
<dbReference type="SUPFAM" id="SSF52172">
    <property type="entry name" value="CheY-like"/>
    <property type="match status" value="1"/>
</dbReference>
<dbReference type="InterPro" id="IPR036097">
    <property type="entry name" value="HisK_dim/P_sf"/>
</dbReference>
<dbReference type="Gene3D" id="3.30.565.10">
    <property type="entry name" value="Histidine kinase-like ATPase, C-terminal domain"/>
    <property type="match status" value="1"/>
</dbReference>
<dbReference type="EMBL" id="JACJSG010000012">
    <property type="protein sequence ID" value="MBD2501119.1"/>
    <property type="molecule type" value="Genomic_DNA"/>
</dbReference>
<protein>
    <recommendedName>
        <fullName evidence="2">histidine kinase</fullName>
        <ecNumber evidence="2">2.7.13.3</ecNumber>
    </recommendedName>
</protein>
<dbReference type="CDD" id="cd00130">
    <property type="entry name" value="PAS"/>
    <property type="match status" value="3"/>
</dbReference>
<dbReference type="InterPro" id="IPR036890">
    <property type="entry name" value="HATPase_C_sf"/>
</dbReference>
<dbReference type="PROSITE" id="PS50110">
    <property type="entry name" value="RESPONSE_REGULATORY"/>
    <property type="match status" value="1"/>
</dbReference>
<dbReference type="InterPro" id="IPR000014">
    <property type="entry name" value="PAS"/>
</dbReference>
<dbReference type="Gene3D" id="1.10.287.130">
    <property type="match status" value="1"/>
</dbReference>
<name>A0ABR8D1S2_9NOST</name>
<dbReference type="PROSITE" id="PS50112">
    <property type="entry name" value="PAS"/>
    <property type="match status" value="3"/>
</dbReference>
<dbReference type="SMART" id="SM00091">
    <property type="entry name" value="PAS"/>
    <property type="match status" value="3"/>
</dbReference>
<dbReference type="Proteomes" id="UP000661112">
    <property type="component" value="Unassembled WGS sequence"/>
</dbReference>
<dbReference type="InterPro" id="IPR000700">
    <property type="entry name" value="PAS-assoc_C"/>
</dbReference>
<dbReference type="SMART" id="SM00388">
    <property type="entry name" value="HisKA"/>
    <property type="match status" value="1"/>
</dbReference>
<evidence type="ECO:0000256" key="7">
    <source>
        <dbReference type="ARBA" id="ARBA00022840"/>
    </source>
</evidence>
<dbReference type="SMART" id="SM00387">
    <property type="entry name" value="HATPase_c"/>
    <property type="match status" value="1"/>
</dbReference>
<evidence type="ECO:0000259" key="14">
    <source>
        <dbReference type="PROSITE" id="PS50113"/>
    </source>
</evidence>
<dbReference type="Gene3D" id="3.30.450.20">
    <property type="entry name" value="PAS domain"/>
    <property type="match status" value="3"/>
</dbReference>
<dbReference type="Pfam" id="PF02518">
    <property type="entry name" value="HATPase_c"/>
    <property type="match status" value="1"/>
</dbReference>
<comment type="catalytic activity">
    <reaction evidence="1">
        <text>ATP + protein L-histidine = ADP + protein N-phospho-L-histidine.</text>
        <dbReference type="EC" id="2.7.13.3"/>
    </reaction>
</comment>
<keyword evidence="4" id="KW-0808">Transferase</keyword>
<evidence type="ECO:0000256" key="4">
    <source>
        <dbReference type="ARBA" id="ARBA00022679"/>
    </source>
</evidence>
<dbReference type="PANTHER" id="PTHR43065">
    <property type="entry name" value="SENSOR HISTIDINE KINASE"/>
    <property type="match status" value="1"/>
</dbReference>
<keyword evidence="10" id="KW-0175">Coiled coil</keyword>
<dbReference type="PANTHER" id="PTHR43065:SF46">
    <property type="entry name" value="C4-DICARBOXYLATE TRANSPORT SENSOR PROTEIN DCTB"/>
    <property type="match status" value="1"/>
</dbReference>
<keyword evidence="3 9" id="KW-0597">Phosphoprotein</keyword>
<evidence type="ECO:0000256" key="10">
    <source>
        <dbReference type="SAM" id="Coils"/>
    </source>
</evidence>
<dbReference type="SUPFAM" id="SSF47384">
    <property type="entry name" value="Homodimeric domain of signal transducing histidine kinase"/>
    <property type="match status" value="1"/>
</dbReference>
<dbReference type="Pfam" id="PF13426">
    <property type="entry name" value="PAS_9"/>
    <property type="match status" value="1"/>
</dbReference>
<feature type="domain" description="PAC" evidence="14">
    <location>
        <begin position="425"/>
        <end position="477"/>
    </location>
</feature>
<evidence type="ECO:0000259" key="11">
    <source>
        <dbReference type="PROSITE" id="PS50109"/>
    </source>
</evidence>
<evidence type="ECO:0000313" key="15">
    <source>
        <dbReference type="EMBL" id="MBD2501119.1"/>
    </source>
</evidence>
<feature type="modified residue" description="4-aspartylphosphate" evidence="9">
    <location>
        <position position="785"/>
    </location>
</feature>
<keyword evidence="7" id="KW-0067">ATP-binding</keyword>
<dbReference type="InterPro" id="IPR001789">
    <property type="entry name" value="Sig_transdc_resp-reg_receiver"/>
</dbReference>
<feature type="coiled-coil region" evidence="10">
    <location>
        <begin position="41"/>
        <end position="75"/>
    </location>
</feature>
<dbReference type="NCBIfam" id="TIGR00229">
    <property type="entry name" value="sensory_box"/>
    <property type="match status" value="3"/>
</dbReference>
<dbReference type="InterPro" id="IPR005467">
    <property type="entry name" value="His_kinase_dom"/>
</dbReference>
<dbReference type="Pfam" id="PF00512">
    <property type="entry name" value="HisKA"/>
    <property type="match status" value="1"/>
</dbReference>
<keyword evidence="6" id="KW-0418">Kinase</keyword>
<feature type="domain" description="Histidine kinase" evidence="11">
    <location>
        <begin position="490"/>
        <end position="715"/>
    </location>
</feature>
<feature type="domain" description="PAS" evidence="13">
    <location>
        <begin position="75"/>
        <end position="148"/>
    </location>
</feature>
<dbReference type="SMART" id="SM00086">
    <property type="entry name" value="PAC"/>
    <property type="match status" value="2"/>
</dbReference>
<evidence type="ECO:0000256" key="3">
    <source>
        <dbReference type="ARBA" id="ARBA00022553"/>
    </source>
</evidence>
<keyword evidence="16" id="KW-1185">Reference proteome</keyword>
<evidence type="ECO:0000256" key="8">
    <source>
        <dbReference type="ARBA" id="ARBA00023012"/>
    </source>
</evidence>
<keyword evidence="8" id="KW-0902">Two-component regulatory system</keyword>
<dbReference type="InterPro" id="IPR011006">
    <property type="entry name" value="CheY-like_superfamily"/>
</dbReference>
<dbReference type="PROSITE" id="PS50113">
    <property type="entry name" value="PAC"/>
    <property type="match status" value="1"/>
</dbReference>
<dbReference type="Pfam" id="PF00072">
    <property type="entry name" value="Response_reg"/>
    <property type="match status" value="1"/>
</dbReference>
<gene>
    <name evidence="15" type="ORF">H6G83_10975</name>
</gene>
<evidence type="ECO:0000256" key="5">
    <source>
        <dbReference type="ARBA" id="ARBA00022741"/>
    </source>
</evidence>